<protein>
    <submittedName>
        <fullName evidence="2">Uncharacterized protein</fullName>
    </submittedName>
</protein>
<sequence length="174" mass="18181">GSGLARVLRHPPSPLSVFSLSLSLHLSGSPAVRPRGRDGEDAKPVLVQQGRPRGAARGGRQRRHRLAAGARQRRLRLAAGGGRRRRSALEPGTERAGAAAVGAPAREGKPSGAGGRCRVTRQEGPVPEPQEEEGSRGQDFVHPPGEPAAGGRQAVRRPRRGRPALRASARGGAV</sequence>
<keyword evidence="3" id="KW-1185">Reference proteome</keyword>
<evidence type="ECO:0000313" key="3">
    <source>
        <dbReference type="Proteomes" id="UP001189429"/>
    </source>
</evidence>
<comment type="caution">
    <text evidence="2">The sequence shown here is derived from an EMBL/GenBank/DDBJ whole genome shotgun (WGS) entry which is preliminary data.</text>
</comment>
<evidence type="ECO:0000313" key="2">
    <source>
        <dbReference type="EMBL" id="CAK0793164.1"/>
    </source>
</evidence>
<feature type="compositionally biased region" description="Low complexity" evidence="1">
    <location>
        <begin position="94"/>
        <end position="105"/>
    </location>
</feature>
<feature type="compositionally biased region" description="Basic residues" evidence="1">
    <location>
        <begin position="59"/>
        <end position="86"/>
    </location>
</feature>
<evidence type="ECO:0000256" key="1">
    <source>
        <dbReference type="SAM" id="MobiDB-lite"/>
    </source>
</evidence>
<feature type="compositionally biased region" description="Basic residues" evidence="1">
    <location>
        <begin position="154"/>
        <end position="163"/>
    </location>
</feature>
<organism evidence="2 3">
    <name type="scientific">Prorocentrum cordatum</name>
    <dbReference type="NCBI Taxonomy" id="2364126"/>
    <lineage>
        <taxon>Eukaryota</taxon>
        <taxon>Sar</taxon>
        <taxon>Alveolata</taxon>
        <taxon>Dinophyceae</taxon>
        <taxon>Prorocentrales</taxon>
        <taxon>Prorocentraceae</taxon>
        <taxon>Prorocentrum</taxon>
    </lineage>
</organism>
<gene>
    <name evidence="2" type="ORF">PCOR1329_LOCUS3551</name>
</gene>
<feature type="non-terminal residue" evidence="2">
    <location>
        <position position="174"/>
    </location>
</feature>
<feature type="non-terminal residue" evidence="2">
    <location>
        <position position="1"/>
    </location>
</feature>
<accession>A0ABN9PNJ5</accession>
<reference evidence="2" key="1">
    <citation type="submission" date="2023-10" db="EMBL/GenBank/DDBJ databases">
        <authorList>
            <person name="Chen Y."/>
            <person name="Shah S."/>
            <person name="Dougan E. K."/>
            <person name="Thang M."/>
            <person name="Chan C."/>
        </authorList>
    </citation>
    <scope>NUCLEOTIDE SEQUENCE [LARGE SCALE GENOMIC DNA]</scope>
</reference>
<proteinExistence type="predicted"/>
<feature type="region of interest" description="Disordered" evidence="1">
    <location>
        <begin position="27"/>
        <end position="174"/>
    </location>
</feature>
<name>A0ABN9PNJ5_9DINO</name>
<feature type="compositionally biased region" description="Low complexity" evidence="1">
    <location>
        <begin position="164"/>
        <end position="174"/>
    </location>
</feature>
<dbReference type="EMBL" id="CAUYUJ010000909">
    <property type="protein sequence ID" value="CAK0793164.1"/>
    <property type="molecule type" value="Genomic_DNA"/>
</dbReference>
<dbReference type="Proteomes" id="UP001189429">
    <property type="component" value="Unassembled WGS sequence"/>
</dbReference>